<accession>A0A1A9VI40</accession>
<keyword evidence="4" id="KW-1185">Reference proteome</keyword>
<dbReference type="InterPro" id="IPR025271">
    <property type="entry name" value="CCDC28"/>
</dbReference>
<dbReference type="VEuPathDB" id="VectorBase:GAUT038218"/>
<organism evidence="3 4">
    <name type="scientific">Glossina austeni</name>
    <name type="common">Savannah tsetse fly</name>
    <dbReference type="NCBI Taxonomy" id="7395"/>
    <lineage>
        <taxon>Eukaryota</taxon>
        <taxon>Metazoa</taxon>
        <taxon>Ecdysozoa</taxon>
        <taxon>Arthropoda</taxon>
        <taxon>Hexapoda</taxon>
        <taxon>Insecta</taxon>
        <taxon>Pterygota</taxon>
        <taxon>Neoptera</taxon>
        <taxon>Endopterygota</taxon>
        <taxon>Diptera</taxon>
        <taxon>Brachycera</taxon>
        <taxon>Muscomorpha</taxon>
        <taxon>Hippoboscoidea</taxon>
        <taxon>Glossinidae</taxon>
        <taxon>Glossina</taxon>
    </lineage>
</organism>
<dbReference type="PANTHER" id="PTHR13400">
    <property type="entry name" value="CHEMOKINE C-C MOTIF RECEPTOR 1"/>
    <property type="match status" value="1"/>
</dbReference>
<evidence type="ECO:0000313" key="3">
    <source>
        <dbReference type="EnsemblMetazoa" id="GAUT038218-PA"/>
    </source>
</evidence>
<dbReference type="EnsemblMetazoa" id="GAUT038218-RA">
    <property type="protein sequence ID" value="GAUT038218-PA"/>
    <property type="gene ID" value="GAUT038218"/>
</dbReference>
<evidence type="ECO:0008006" key="5">
    <source>
        <dbReference type="Google" id="ProtNLM"/>
    </source>
</evidence>
<feature type="coiled-coil region" evidence="1">
    <location>
        <begin position="178"/>
        <end position="235"/>
    </location>
</feature>
<dbReference type="Proteomes" id="UP000078200">
    <property type="component" value="Unassembled WGS sequence"/>
</dbReference>
<sequence length="239" mass="26647">MEQNDEVVERQKLVDVETEEDVTISAPKSVQTPASPVAVVPKISIKSISSGDTTRSRNSASCSIERTITSDKVGQTSAKVTYVNERRQRPHLHGTADERFEFKSRPRKLLKGLISSLNTSSLSSDKFDQRPIKHHSFVSEVPDVKHMERALLGLLDDFHSGKLKAFGSGCTMEQMTKIREQQESLAKLHFELAAAEEDALENGNDFNAAKAQENMLQLMQRLEQLSISIEQLQTSHTGL</sequence>
<dbReference type="Pfam" id="PF13270">
    <property type="entry name" value="CCDC28"/>
    <property type="match status" value="1"/>
</dbReference>
<evidence type="ECO:0000256" key="2">
    <source>
        <dbReference type="SAM" id="MobiDB-lite"/>
    </source>
</evidence>
<keyword evidence="1" id="KW-0175">Coiled coil</keyword>
<dbReference type="AlphaFoldDB" id="A0A1A9VI40"/>
<evidence type="ECO:0000256" key="1">
    <source>
        <dbReference type="SAM" id="Coils"/>
    </source>
</evidence>
<dbReference type="PANTHER" id="PTHR13400:SF4">
    <property type="entry name" value="COILED-COIL DOMAIN-CONTAINING PROTEIN 28A-LIKE PROTEIN"/>
    <property type="match status" value="1"/>
</dbReference>
<feature type="region of interest" description="Disordered" evidence="2">
    <location>
        <begin position="1"/>
        <end position="35"/>
    </location>
</feature>
<proteinExistence type="predicted"/>
<dbReference type="STRING" id="7395.A0A1A9VI40"/>
<name>A0A1A9VI40_GLOAU</name>
<reference evidence="3" key="1">
    <citation type="submission" date="2020-05" db="UniProtKB">
        <authorList>
            <consortium name="EnsemblMetazoa"/>
        </authorList>
    </citation>
    <scope>IDENTIFICATION</scope>
    <source>
        <strain evidence="3">TTRI</strain>
    </source>
</reference>
<evidence type="ECO:0000313" key="4">
    <source>
        <dbReference type="Proteomes" id="UP000078200"/>
    </source>
</evidence>
<protein>
    <recommendedName>
        <fullName evidence="5">Coiled-coil domain-containing protein 28B</fullName>
    </recommendedName>
</protein>